<dbReference type="OrthoDB" id="9775268at2"/>
<keyword evidence="6 7" id="KW-0472">Membrane</keyword>
<dbReference type="Gene3D" id="1.20.1250.20">
    <property type="entry name" value="MFS general substrate transporter like domains"/>
    <property type="match status" value="1"/>
</dbReference>
<reference evidence="9" key="2">
    <citation type="submission" date="2019-02" db="EMBL/GenBank/DDBJ databases">
        <title>Granulicella sibirica sp. nov., a psychrotolerant acidobacterium isolated from an organic soil layer in forested tundra, West Siberia.</title>
        <authorList>
            <person name="Oshkin I.Y."/>
            <person name="Kulichevskaya I.S."/>
            <person name="Rijpstra W.I.C."/>
            <person name="Sinninghe Damste J.S."/>
            <person name="Rakitin A.L."/>
            <person name="Ravin N.V."/>
            <person name="Dedysh S.N."/>
        </authorList>
    </citation>
    <scope>NUCLEOTIDE SEQUENCE [LARGE SCALE GENOMIC DNA]</scope>
    <source>
        <strain evidence="9">AF10</strain>
    </source>
</reference>
<proteinExistence type="predicted"/>
<keyword evidence="4 7" id="KW-0812">Transmembrane</keyword>
<reference evidence="8 9" key="1">
    <citation type="submission" date="2018-11" db="EMBL/GenBank/DDBJ databases">
        <authorList>
            <person name="Mardanov A.V."/>
            <person name="Ravin N.V."/>
            <person name="Dedysh S.N."/>
        </authorList>
    </citation>
    <scope>NUCLEOTIDE SEQUENCE [LARGE SCALE GENOMIC DNA]</scope>
    <source>
        <strain evidence="8 9">AF10</strain>
    </source>
</reference>
<evidence type="ECO:0000256" key="6">
    <source>
        <dbReference type="ARBA" id="ARBA00023136"/>
    </source>
</evidence>
<feature type="transmembrane region" description="Helical" evidence="7">
    <location>
        <begin position="293"/>
        <end position="311"/>
    </location>
</feature>
<dbReference type="AlphaFoldDB" id="A0A4Q0SS39"/>
<keyword evidence="3" id="KW-1003">Cell membrane</keyword>
<dbReference type="RefSeq" id="WP_161571189.1">
    <property type="nucleotide sequence ID" value="NZ_RDSM01000010.1"/>
</dbReference>
<evidence type="ECO:0000256" key="7">
    <source>
        <dbReference type="SAM" id="Phobius"/>
    </source>
</evidence>
<comment type="caution">
    <text evidence="8">The sequence shown here is derived from an EMBL/GenBank/DDBJ whole genome shotgun (WGS) entry which is preliminary data.</text>
</comment>
<dbReference type="Pfam" id="PF05977">
    <property type="entry name" value="MFS_3"/>
    <property type="match status" value="1"/>
</dbReference>
<feature type="transmembrane region" description="Helical" evidence="7">
    <location>
        <begin position="317"/>
        <end position="341"/>
    </location>
</feature>
<feature type="transmembrane region" description="Helical" evidence="7">
    <location>
        <begin position="385"/>
        <end position="402"/>
    </location>
</feature>
<comment type="subcellular location">
    <subcellularLocation>
        <location evidence="1">Cell membrane</location>
        <topology evidence="1">Multi-pass membrane protein</topology>
    </subcellularLocation>
</comment>
<evidence type="ECO:0000256" key="1">
    <source>
        <dbReference type="ARBA" id="ARBA00004651"/>
    </source>
</evidence>
<evidence type="ECO:0000313" key="8">
    <source>
        <dbReference type="EMBL" id="RXH53703.1"/>
    </source>
</evidence>
<feature type="transmembrane region" description="Helical" evidence="7">
    <location>
        <begin position="61"/>
        <end position="79"/>
    </location>
</feature>
<organism evidence="8 9">
    <name type="scientific">Granulicella sibirica</name>
    <dbReference type="NCBI Taxonomy" id="2479048"/>
    <lineage>
        <taxon>Bacteria</taxon>
        <taxon>Pseudomonadati</taxon>
        <taxon>Acidobacteriota</taxon>
        <taxon>Terriglobia</taxon>
        <taxon>Terriglobales</taxon>
        <taxon>Acidobacteriaceae</taxon>
        <taxon>Granulicella</taxon>
    </lineage>
</organism>
<keyword evidence="9" id="KW-1185">Reference proteome</keyword>
<feature type="transmembrane region" description="Helical" evidence="7">
    <location>
        <begin position="175"/>
        <end position="203"/>
    </location>
</feature>
<dbReference type="Proteomes" id="UP000289437">
    <property type="component" value="Unassembled WGS sequence"/>
</dbReference>
<dbReference type="SUPFAM" id="SSF103473">
    <property type="entry name" value="MFS general substrate transporter"/>
    <property type="match status" value="1"/>
</dbReference>
<gene>
    <name evidence="8" type="ORF">GRAN_0005</name>
</gene>
<sequence>MTTLNSNSIASTWRKTFAPLSVSSLRLLFSGLAISLIGTWLQSTAQALLVFQLSHGRSEPVAITSCSTALPLIFLGPLLGSLTSHISRRLLVIATQVVELVLAAVLGLLVHLHVATLAHVYLLAFLLGCAESVYFPAVQRLLHEVAGSANIRAVVGLNAVISNIARFAGPMLAGLLIGSFGMAVAFFLNSLSFIAVILSLALIRVDDRQQSKLAGRWTFLTSARHLFGDARLLCVFIGVALMNVFGQSCYALVPALEMGSARATGLLLGSAGLGSLTSALCVMPFFQGFRRPGLLISCSLLWMGFFLGLTASFHSLWWQLLSMWCLGISTTILFVTTLGLIQTVSPVPAHGALLGLFSALFYGSQPVAALGLAFVADRNSSSRTIQGSALIEVCGGLLLLLLPQWRSWMLPGETQGIQGEIATKDDCSRC</sequence>
<feature type="transmembrane region" description="Helical" evidence="7">
    <location>
        <begin position="232"/>
        <end position="253"/>
    </location>
</feature>
<evidence type="ECO:0000256" key="3">
    <source>
        <dbReference type="ARBA" id="ARBA00022475"/>
    </source>
</evidence>
<dbReference type="GO" id="GO:0005886">
    <property type="term" value="C:plasma membrane"/>
    <property type="evidence" value="ECO:0007669"/>
    <property type="project" value="UniProtKB-SubCell"/>
</dbReference>
<evidence type="ECO:0000256" key="2">
    <source>
        <dbReference type="ARBA" id="ARBA00022448"/>
    </source>
</evidence>
<protein>
    <submittedName>
        <fullName evidence="8">Putative transporter</fullName>
    </submittedName>
</protein>
<keyword evidence="2" id="KW-0813">Transport</keyword>
<dbReference type="PANTHER" id="PTHR23513">
    <property type="entry name" value="INTEGRAL MEMBRANE EFFLUX PROTEIN-RELATED"/>
    <property type="match status" value="1"/>
</dbReference>
<feature type="transmembrane region" description="Helical" evidence="7">
    <location>
        <begin position="20"/>
        <end position="41"/>
    </location>
</feature>
<feature type="transmembrane region" description="Helical" evidence="7">
    <location>
        <begin position="118"/>
        <end position="137"/>
    </location>
</feature>
<dbReference type="PANTHER" id="PTHR23513:SF11">
    <property type="entry name" value="STAPHYLOFERRIN A TRANSPORTER"/>
    <property type="match status" value="1"/>
</dbReference>
<feature type="transmembrane region" description="Helical" evidence="7">
    <location>
        <begin position="91"/>
        <end position="112"/>
    </location>
</feature>
<feature type="transmembrane region" description="Helical" evidence="7">
    <location>
        <begin position="265"/>
        <end position="286"/>
    </location>
</feature>
<dbReference type="EMBL" id="RDSM01000010">
    <property type="protein sequence ID" value="RXH53703.1"/>
    <property type="molecule type" value="Genomic_DNA"/>
</dbReference>
<dbReference type="InterPro" id="IPR010290">
    <property type="entry name" value="TM_effector"/>
</dbReference>
<dbReference type="InterPro" id="IPR036259">
    <property type="entry name" value="MFS_trans_sf"/>
</dbReference>
<dbReference type="CDD" id="cd06173">
    <property type="entry name" value="MFS_MefA_like"/>
    <property type="match status" value="1"/>
</dbReference>
<feature type="transmembrane region" description="Helical" evidence="7">
    <location>
        <begin position="149"/>
        <end position="169"/>
    </location>
</feature>
<evidence type="ECO:0000313" key="9">
    <source>
        <dbReference type="Proteomes" id="UP000289437"/>
    </source>
</evidence>
<keyword evidence="5 7" id="KW-1133">Transmembrane helix</keyword>
<feature type="transmembrane region" description="Helical" evidence="7">
    <location>
        <begin position="353"/>
        <end position="373"/>
    </location>
</feature>
<evidence type="ECO:0000256" key="4">
    <source>
        <dbReference type="ARBA" id="ARBA00022692"/>
    </source>
</evidence>
<accession>A0A4Q0SS39</accession>
<evidence type="ECO:0000256" key="5">
    <source>
        <dbReference type="ARBA" id="ARBA00022989"/>
    </source>
</evidence>
<name>A0A4Q0SS39_9BACT</name>